<sequence length="38" mass="4383">MPQPLQRVVKDRTINVRRWDHIVGSWAAGSHQSLDAAW</sequence>
<reference evidence="2" key="1">
    <citation type="journal article" date="2013" name="Genome Announc.">
        <title>Draft Genome Sequence of Streptomyces bottropensis ATCC 25435, a Bottromycin-Producing Actinomycete.</title>
        <authorList>
            <person name="Zhang H."/>
            <person name="Zhou W."/>
            <person name="Zhuang Y."/>
            <person name="Liang X."/>
            <person name="Liu T."/>
        </authorList>
    </citation>
    <scope>NUCLEOTIDE SEQUENCE [LARGE SCALE GENOMIC DNA]</scope>
    <source>
        <strain evidence="2">ATCC 25435</strain>
    </source>
</reference>
<proteinExistence type="predicted"/>
<gene>
    <name evidence="1" type="ORF">SBD_2115</name>
</gene>
<evidence type="ECO:0000313" key="2">
    <source>
        <dbReference type="Proteomes" id="UP000030760"/>
    </source>
</evidence>
<evidence type="ECO:0000313" key="1">
    <source>
        <dbReference type="EMBL" id="EMF56554.1"/>
    </source>
</evidence>
<dbReference type="AlphaFoldDB" id="M3FWG1"/>
<dbReference type="Proteomes" id="UP000030760">
    <property type="component" value="Unassembled WGS sequence"/>
</dbReference>
<organism evidence="1 2">
    <name type="scientific">Streptomyces bottropensis ATCC 25435</name>
    <dbReference type="NCBI Taxonomy" id="1054862"/>
    <lineage>
        <taxon>Bacteria</taxon>
        <taxon>Bacillati</taxon>
        <taxon>Actinomycetota</taxon>
        <taxon>Actinomycetes</taxon>
        <taxon>Kitasatosporales</taxon>
        <taxon>Streptomycetaceae</taxon>
        <taxon>Streptomyces</taxon>
    </lineage>
</organism>
<protein>
    <submittedName>
        <fullName evidence="1">Uncharacterized protein</fullName>
    </submittedName>
</protein>
<name>M3FWG1_9ACTN</name>
<accession>M3FWG1</accession>
<dbReference type="EMBL" id="KB405062">
    <property type="protein sequence ID" value="EMF56554.1"/>
    <property type="molecule type" value="Genomic_DNA"/>
</dbReference>